<dbReference type="AlphaFoldDB" id="A0A8H8YW61"/>
<proteinExistence type="predicted"/>
<gene>
    <name evidence="1" type="ORF">NMYAN_10248</name>
</gene>
<name>A0A8H8YW61_9PROT</name>
<comment type="caution">
    <text evidence="1">The sequence shown here is derived from an EMBL/GenBank/DDBJ whole genome shotgun (WGS) entry which is preliminary data.</text>
</comment>
<organism evidence="1 2">
    <name type="scientific">Nitrosomonas nitrosa</name>
    <dbReference type="NCBI Taxonomy" id="52442"/>
    <lineage>
        <taxon>Bacteria</taxon>
        <taxon>Pseudomonadati</taxon>
        <taxon>Pseudomonadota</taxon>
        <taxon>Betaproteobacteria</taxon>
        <taxon>Nitrosomonadales</taxon>
        <taxon>Nitrosomonadaceae</taxon>
        <taxon>Nitrosomonas</taxon>
    </lineage>
</organism>
<dbReference type="Proteomes" id="UP000601736">
    <property type="component" value="Unassembled WGS sequence"/>
</dbReference>
<evidence type="ECO:0000313" key="1">
    <source>
        <dbReference type="EMBL" id="CAE6485120.1"/>
    </source>
</evidence>
<dbReference type="EMBL" id="CAJNAP010000001">
    <property type="protein sequence ID" value="CAE6485120.1"/>
    <property type="molecule type" value="Genomic_DNA"/>
</dbReference>
<sequence length="55" mass="6336">MNKSFLTVDQKLYFFDFNINFNKKRLLTLSSIELLGLYGSGMGKETDIDLQTTLI</sequence>
<accession>A0A8H8YW61</accession>
<evidence type="ECO:0000313" key="2">
    <source>
        <dbReference type="Proteomes" id="UP000601736"/>
    </source>
</evidence>
<reference evidence="1" key="1">
    <citation type="submission" date="2021-02" db="EMBL/GenBank/DDBJ databases">
        <authorList>
            <person name="Han P."/>
        </authorList>
    </citation>
    <scope>NUCLEOTIDE SEQUENCE</scope>
    <source>
        <strain evidence="1">Nitrosomonas nitrosa 18-3D</strain>
    </source>
</reference>
<protein>
    <submittedName>
        <fullName evidence="1">Uncharacterized protein</fullName>
    </submittedName>
</protein>